<dbReference type="SUPFAM" id="SSF49764">
    <property type="entry name" value="HSP20-like chaperones"/>
    <property type="match status" value="1"/>
</dbReference>
<dbReference type="AlphaFoldDB" id="A0AAU0MGE5"/>
<proteinExistence type="inferred from homology"/>
<dbReference type="PROSITE" id="PS01031">
    <property type="entry name" value="SHSP"/>
    <property type="match status" value="1"/>
</dbReference>
<dbReference type="Proteomes" id="UP001329313">
    <property type="component" value="Chromosome"/>
</dbReference>
<evidence type="ECO:0000256" key="3">
    <source>
        <dbReference type="SAM" id="MobiDB-lite"/>
    </source>
</evidence>
<organism evidence="5 6">
    <name type="scientific">Microbacterium limosum</name>
    <dbReference type="NCBI Taxonomy" id="3079935"/>
    <lineage>
        <taxon>Bacteria</taxon>
        <taxon>Bacillati</taxon>
        <taxon>Actinomycetota</taxon>
        <taxon>Actinomycetes</taxon>
        <taxon>Micrococcales</taxon>
        <taxon>Microbacteriaceae</taxon>
        <taxon>Microbacterium</taxon>
    </lineage>
</organism>
<comment type="similarity">
    <text evidence="1 2">Belongs to the small heat shock protein (HSP20) family.</text>
</comment>
<evidence type="ECO:0000259" key="4">
    <source>
        <dbReference type="PROSITE" id="PS01031"/>
    </source>
</evidence>
<evidence type="ECO:0000313" key="6">
    <source>
        <dbReference type="Proteomes" id="UP001329313"/>
    </source>
</evidence>
<sequence length="157" mass="17277">MATYDPFRDLDRLAMGLFDTRRGPRRMPMDLYRDGDHYVLTADLPGIDPGSVDIDVDGQLLTIRAERTLAAGDGVKWITREREAASFLRQLNLGQGIDTDNIAATYSNGVLSVTIPVSEKAKPRKVEVKTDADTPILTAHENRGETAQADAPHSVEQ</sequence>
<accession>A0AAU0MGE5</accession>
<dbReference type="InterPro" id="IPR031107">
    <property type="entry name" value="Small_HSP"/>
</dbReference>
<dbReference type="Gene3D" id="2.60.40.790">
    <property type="match status" value="1"/>
</dbReference>
<name>A0AAU0MGE5_9MICO</name>
<keyword evidence="6" id="KW-1185">Reference proteome</keyword>
<gene>
    <name evidence="5" type="ORF">RYJ27_11110</name>
</gene>
<evidence type="ECO:0000256" key="2">
    <source>
        <dbReference type="RuleBase" id="RU003616"/>
    </source>
</evidence>
<feature type="domain" description="SHSP" evidence="4">
    <location>
        <begin position="20"/>
        <end position="131"/>
    </location>
</feature>
<reference evidence="5 6" key="1">
    <citation type="submission" date="2023-10" db="EMBL/GenBank/DDBJ databases">
        <title>Y20.</title>
        <authorList>
            <person name="Zhang G."/>
            <person name="Ding Y."/>
        </authorList>
    </citation>
    <scope>NUCLEOTIDE SEQUENCE [LARGE SCALE GENOMIC DNA]</scope>
    <source>
        <strain evidence="5 6">Y20</strain>
    </source>
</reference>
<dbReference type="PANTHER" id="PTHR11527">
    <property type="entry name" value="HEAT-SHOCK PROTEIN 20 FAMILY MEMBER"/>
    <property type="match status" value="1"/>
</dbReference>
<dbReference type="KEGG" id="mliy:RYJ27_11110"/>
<dbReference type="CDD" id="cd06464">
    <property type="entry name" value="ACD_sHsps-like"/>
    <property type="match status" value="1"/>
</dbReference>
<dbReference type="RefSeq" id="WP_330170366.1">
    <property type="nucleotide sequence ID" value="NZ_CP137080.1"/>
</dbReference>
<dbReference type="EMBL" id="CP137080">
    <property type="protein sequence ID" value="WOQ69235.1"/>
    <property type="molecule type" value="Genomic_DNA"/>
</dbReference>
<dbReference type="InterPro" id="IPR002068">
    <property type="entry name" value="A-crystallin/Hsp20_dom"/>
</dbReference>
<feature type="region of interest" description="Disordered" evidence="3">
    <location>
        <begin position="125"/>
        <end position="157"/>
    </location>
</feature>
<dbReference type="Pfam" id="PF00011">
    <property type="entry name" value="HSP20"/>
    <property type="match status" value="1"/>
</dbReference>
<protein>
    <submittedName>
        <fullName evidence="5">Hsp20/alpha crystallin family protein</fullName>
    </submittedName>
</protein>
<dbReference type="InterPro" id="IPR008978">
    <property type="entry name" value="HSP20-like_chaperone"/>
</dbReference>
<evidence type="ECO:0000313" key="5">
    <source>
        <dbReference type="EMBL" id="WOQ69235.1"/>
    </source>
</evidence>
<evidence type="ECO:0000256" key="1">
    <source>
        <dbReference type="PROSITE-ProRule" id="PRU00285"/>
    </source>
</evidence>